<feature type="compositionally biased region" description="Low complexity" evidence="1">
    <location>
        <begin position="401"/>
        <end position="413"/>
    </location>
</feature>
<feature type="region of interest" description="Disordered" evidence="1">
    <location>
        <begin position="221"/>
        <end position="279"/>
    </location>
</feature>
<keyword evidence="3" id="KW-1185">Reference proteome</keyword>
<feature type="region of interest" description="Disordered" evidence="1">
    <location>
        <begin position="395"/>
        <end position="458"/>
    </location>
</feature>
<evidence type="ECO:0000313" key="2">
    <source>
        <dbReference type="EMBL" id="PAV70397.1"/>
    </source>
</evidence>
<dbReference type="AlphaFoldDB" id="A0A2A2K8V7"/>
<evidence type="ECO:0000256" key="1">
    <source>
        <dbReference type="SAM" id="MobiDB-lite"/>
    </source>
</evidence>
<feature type="compositionally biased region" description="Basic and acidic residues" evidence="1">
    <location>
        <begin position="253"/>
        <end position="263"/>
    </location>
</feature>
<gene>
    <name evidence="2" type="ORF">WR25_06433</name>
</gene>
<protein>
    <recommendedName>
        <fullName evidence="4">CCDC66 domain-containing protein</fullName>
    </recommendedName>
</protein>
<feature type="compositionally biased region" description="Low complexity" evidence="1">
    <location>
        <begin position="527"/>
        <end position="544"/>
    </location>
</feature>
<name>A0A2A2K8V7_9BILA</name>
<evidence type="ECO:0000313" key="3">
    <source>
        <dbReference type="Proteomes" id="UP000218231"/>
    </source>
</evidence>
<feature type="compositionally biased region" description="Polar residues" evidence="1">
    <location>
        <begin position="264"/>
        <end position="279"/>
    </location>
</feature>
<dbReference type="Proteomes" id="UP000218231">
    <property type="component" value="Unassembled WGS sequence"/>
</dbReference>
<dbReference type="STRING" id="2018661.A0A2A2K8V7"/>
<reference evidence="2 3" key="1">
    <citation type="journal article" date="2017" name="Curr. Biol.">
        <title>Genome architecture and evolution of a unichromosomal asexual nematode.</title>
        <authorList>
            <person name="Fradin H."/>
            <person name="Zegar C."/>
            <person name="Gutwein M."/>
            <person name="Lucas J."/>
            <person name="Kovtun M."/>
            <person name="Corcoran D."/>
            <person name="Baugh L.R."/>
            <person name="Kiontke K."/>
            <person name="Gunsalus K."/>
            <person name="Fitch D.H."/>
            <person name="Piano F."/>
        </authorList>
    </citation>
    <scope>NUCLEOTIDE SEQUENCE [LARGE SCALE GENOMIC DNA]</scope>
    <source>
        <strain evidence="2">PF1309</strain>
    </source>
</reference>
<feature type="region of interest" description="Disordered" evidence="1">
    <location>
        <begin position="513"/>
        <end position="546"/>
    </location>
</feature>
<dbReference type="OrthoDB" id="5874030at2759"/>
<sequence>MFLGILKMLKNQPSTSANHLTEARETTAQYPKISENTLSAAMSSGYPITIPVNYQSNSNSNGYPQAEQARALPNMPNHQVGPSGAPIPIAVPIAFPPGYGTQIQTGRDNGQQPYYAWPHPYAQYAYPVSFVPQTQPQQPPAGFTSMADCPLTQLEQAGYGWTCPSHCLKQQHSNESANRGVDFTDQRHYSELEHEHQETWRESETQREMGYCKSMEVNGAENGHLQSTSNSIPSDPSSRNHTGRASSTFSSVRDSEELRRDRASSINSQNTCERRQSVTIPQSVYDEQIAEKRRLERVQMERERLEEERVRRDEEELQRRRDDEERRLREKMREKEEHLHLMAEAEEKKRQLEQEAELFKKAKLFRHVLLDGERNPEMEMKLLGVTGEEAEKILDQPAPLSKSASLSVGSSSSGEERNEPAQRPIIIQNSQPQSQPTFQRRQPGRISVRETKKEKLEAEKENGITGFTRRSALPILKNSPSPAIGIINAYKQKPKLVDQLSEDLNRTLIIQTKDHNDNENDKEGVYPTASSPASTTTRSPTSPRDSAKSIASVSFIFLKNPKLIRIAL</sequence>
<accession>A0A2A2K8V7</accession>
<feature type="region of interest" description="Disordered" evidence="1">
    <location>
        <begin position="302"/>
        <end position="325"/>
    </location>
</feature>
<feature type="compositionally biased region" description="Polar residues" evidence="1">
    <location>
        <begin position="239"/>
        <end position="252"/>
    </location>
</feature>
<feature type="compositionally biased region" description="Low complexity" evidence="1">
    <location>
        <begin position="422"/>
        <end position="436"/>
    </location>
</feature>
<organism evidence="2 3">
    <name type="scientific">Diploscapter pachys</name>
    <dbReference type="NCBI Taxonomy" id="2018661"/>
    <lineage>
        <taxon>Eukaryota</taxon>
        <taxon>Metazoa</taxon>
        <taxon>Ecdysozoa</taxon>
        <taxon>Nematoda</taxon>
        <taxon>Chromadorea</taxon>
        <taxon>Rhabditida</taxon>
        <taxon>Rhabditina</taxon>
        <taxon>Rhabditomorpha</taxon>
        <taxon>Rhabditoidea</taxon>
        <taxon>Rhabditidae</taxon>
        <taxon>Diploscapter</taxon>
    </lineage>
</organism>
<feature type="compositionally biased region" description="Basic and acidic residues" evidence="1">
    <location>
        <begin position="447"/>
        <end position="458"/>
    </location>
</feature>
<evidence type="ECO:0008006" key="4">
    <source>
        <dbReference type="Google" id="ProtNLM"/>
    </source>
</evidence>
<proteinExistence type="predicted"/>
<comment type="caution">
    <text evidence="2">The sequence shown here is derived from an EMBL/GenBank/DDBJ whole genome shotgun (WGS) entry which is preliminary data.</text>
</comment>
<feature type="compositionally biased region" description="Basic and acidic residues" evidence="1">
    <location>
        <begin position="513"/>
        <end position="524"/>
    </location>
</feature>
<feature type="compositionally biased region" description="Low complexity" evidence="1">
    <location>
        <begin position="227"/>
        <end position="237"/>
    </location>
</feature>
<dbReference type="EMBL" id="LIAE01009280">
    <property type="protein sequence ID" value="PAV70397.1"/>
    <property type="molecule type" value="Genomic_DNA"/>
</dbReference>